<dbReference type="Proteomes" id="UP000722485">
    <property type="component" value="Unassembled WGS sequence"/>
</dbReference>
<dbReference type="Gene3D" id="1.25.40.20">
    <property type="entry name" value="Ankyrin repeat-containing domain"/>
    <property type="match status" value="1"/>
</dbReference>
<dbReference type="OrthoDB" id="4508560at2759"/>
<dbReference type="PANTHER" id="PTHR24189:SF50">
    <property type="entry name" value="ANKYRIN REPEAT AND SOCS BOX PROTEIN 2"/>
    <property type="match status" value="1"/>
</dbReference>
<proteinExistence type="predicted"/>
<reference evidence="4" key="1">
    <citation type="submission" date="2020-03" db="EMBL/GenBank/DDBJ databases">
        <title>Draft Genome Sequence of Cylindrodendrum hubeiense.</title>
        <authorList>
            <person name="Buettner E."/>
            <person name="Kellner H."/>
        </authorList>
    </citation>
    <scope>NUCLEOTIDE SEQUENCE</scope>
    <source>
        <strain evidence="4">IHI 201604</strain>
    </source>
</reference>
<dbReference type="InterPro" id="IPR036770">
    <property type="entry name" value="Ankyrin_rpt-contain_sf"/>
</dbReference>
<keyword evidence="1" id="KW-0677">Repeat</keyword>
<feature type="domain" description="F-box" evidence="3">
    <location>
        <begin position="6"/>
        <end position="39"/>
    </location>
</feature>
<keyword evidence="5" id="KW-1185">Reference proteome</keyword>
<dbReference type="InterPro" id="IPR050745">
    <property type="entry name" value="Multifunctional_regulatory"/>
</dbReference>
<evidence type="ECO:0000256" key="2">
    <source>
        <dbReference type="ARBA" id="ARBA00023043"/>
    </source>
</evidence>
<comment type="caution">
    <text evidence="4">The sequence shown here is derived from an EMBL/GenBank/DDBJ whole genome shotgun (WGS) entry which is preliminary data.</text>
</comment>
<evidence type="ECO:0000313" key="5">
    <source>
        <dbReference type="Proteomes" id="UP000722485"/>
    </source>
</evidence>
<gene>
    <name evidence="4" type="ORF">G7Z17_g10164</name>
</gene>
<organism evidence="4 5">
    <name type="scientific">Cylindrodendrum hubeiense</name>
    <dbReference type="NCBI Taxonomy" id="595255"/>
    <lineage>
        <taxon>Eukaryota</taxon>
        <taxon>Fungi</taxon>
        <taxon>Dikarya</taxon>
        <taxon>Ascomycota</taxon>
        <taxon>Pezizomycotina</taxon>
        <taxon>Sordariomycetes</taxon>
        <taxon>Hypocreomycetidae</taxon>
        <taxon>Hypocreales</taxon>
        <taxon>Nectriaceae</taxon>
        <taxon>Cylindrodendrum</taxon>
    </lineage>
</organism>
<dbReference type="SUPFAM" id="SSF81383">
    <property type="entry name" value="F-box domain"/>
    <property type="match status" value="1"/>
</dbReference>
<dbReference type="Pfam" id="PF00646">
    <property type="entry name" value="F-box"/>
    <property type="match status" value="1"/>
</dbReference>
<evidence type="ECO:0000259" key="3">
    <source>
        <dbReference type="Pfam" id="PF00646"/>
    </source>
</evidence>
<keyword evidence="2" id="KW-0040">ANK repeat</keyword>
<evidence type="ECO:0000313" key="4">
    <source>
        <dbReference type="EMBL" id="KAF7544169.1"/>
    </source>
</evidence>
<protein>
    <recommendedName>
        <fullName evidence="3">F-box domain-containing protein</fullName>
    </recommendedName>
</protein>
<dbReference type="InterPro" id="IPR001810">
    <property type="entry name" value="F-box_dom"/>
</dbReference>
<dbReference type="InterPro" id="IPR002110">
    <property type="entry name" value="Ankyrin_rpt"/>
</dbReference>
<name>A0A9P5H372_9HYPO</name>
<sequence length="606" mass="68617">MSSHFESLPVELLGAILSRLSISEVAKFQQCSKALNQSLDAYVFSLPIAVNKLMQWGCVHAEKWAIEKALSHGADINVVDIPRAGTNRGPAVVRTSTLCVAARRYNYEIFQFLLDLGAQLNSSRIDGPQSRALRERLFDPRKPRLMKQCFDHGVQDQISDLQTGINNALCSSVNLGCDLPTCGMWLDLGADPTELVGKTQRDRKSALALAILSDSVPLVRMLLSRSPPVRIRTRGMLYAENGVEYEPSCPWDAVPMLAAARVMGIHGETTMMDILLESGGDINLAVKSHLLGIWDMYDFQWPCPLTPLLMYVLTINWRADIVLLPSRGVSILFERGVTMEKPEFYTGDNRREPFPLWMLFWRKWRGIRCLCNDEMYAVLKLLIQHGAAKGAVAKFLLPPDGPLTEPRSYLKVFALNTEDYHIVMGRWRSLLDLILVDENFEDSLAGEIDGLLYEFLTRTMKSNLHETIHLPEPCLATILFQFIEESHPVTIQKLLEKGANINAKPKNDRYLQKGILEHLDMVHGEAHQSVSPHGVDYRNPLQLKRQRSFVSMLVGLGAEPPEDWIEHWSLEKQAKNDTTYQLWLRALRGEVLEDERFLWNPSAEFG</sequence>
<evidence type="ECO:0000256" key="1">
    <source>
        <dbReference type="ARBA" id="ARBA00022737"/>
    </source>
</evidence>
<dbReference type="InterPro" id="IPR036047">
    <property type="entry name" value="F-box-like_dom_sf"/>
</dbReference>
<dbReference type="PANTHER" id="PTHR24189">
    <property type="entry name" value="MYOTROPHIN"/>
    <property type="match status" value="1"/>
</dbReference>
<dbReference type="AlphaFoldDB" id="A0A9P5H372"/>
<dbReference type="EMBL" id="JAANBB010000318">
    <property type="protein sequence ID" value="KAF7544169.1"/>
    <property type="molecule type" value="Genomic_DNA"/>
</dbReference>
<dbReference type="SUPFAM" id="SSF48403">
    <property type="entry name" value="Ankyrin repeat"/>
    <property type="match status" value="1"/>
</dbReference>
<accession>A0A9P5H372</accession>
<dbReference type="SMART" id="SM00248">
    <property type="entry name" value="ANK"/>
    <property type="match status" value="4"/>
</dbReference>